<protein>
    <recommendedName>
        <fullName evidence="8">Crp/Fnr family transcriptional regulator</fullName>
    </recommendedName>
</protein>
<organism evidence="6 7">
    <name type="scientific">Aliidongia dinghuensis</name>
    <dbReference type="NCBI Taxonomy" id="1867774"/>
    <lineage>
        <taxon>Bacteria</taxon>
        <taxon>Pseudomonadati</taxon>
        <taxon>Pseudomonadota</taxon>
        <taxon>Alphaproteobacteria</taxon>
        <taxon>Rhodospirillales</taxon>
        <taxon>Dongiaceae</taxon>
        <taxon>Aliidongia</taxon>
    </lineage>
</organism>
<accession>A0A8J2YZ29</accession>
<dbReference type="InterPro" id="IPR050397">
    <property type="entry name" value="Env_Response_Regulators"/>
</dbReference>
<sequence length="224" mass="24645">MLANGFAPSACAQTQQSIFVALSGAAAPGRNQLVKRDQTLFWVGDPVDGYYRVISGAVRLCKMMPDGRRQISDFFGPGDLILIELSAEHAFTAEAVTDSVICHYPRPTIDALLADPKFSRQLLTIACDRLVSAHHRMAVLGRKTAEERLATFLVTSAKRLPASRQVMSLPMSRADIADYLGLTVETVSRVLSKFRRDGLIDLPDSHSVRIMDRDQLERLSDGDA</sequence>
<evidence type="ECO:0000256" key="1">
    <source>
        <dbReference type="ARBA" id="ARBA00023015"/>
    </source>
</evidence>
<evidence type="ECO:0000256" key="3">
    <source>
        <dbReference type="ARBA" id="ARBA00023163"/>
    </source>
</evidence>
<evidence type="ECO:0000259" key="5">
    <source>
        <dbReference type="PROSITE" id="PS51063"/>
    </source>
</evidence>
<dbReference type="PROSITE" id="PS50042">
    <property type="entry name" value="CNMP_BINDING_3"/>
    <property type="match status" value="1"/>
</dbReference>
<dbReference type="InterPro" id="IPR000595">
    <property type="entry name" value="cNMP-bd_dom"/>
</dbReference>
<dbReference type="SUPFAM" id="SSF51206">
    <property type="entry name" value="cAMP-binding domain-like"/>
    <property type="match status" value="1"/>
</dbReference>
<dbReference type="InterPro" id="IPR018335">
    <property type="entry name" value="Tscrpt_reg_HTH_Crp-type_CS"/>
</dbReference>
<keyword evidence="3" id="KW-0804">Transcription</keyword>
<reference evidence="6" key="2">
    <citation type="submission" date="2020-09" db="EMBL/GenBank/DDBJ databases">
        <authorList>
            <person name="Sun Q."/>
            <person name="Zhou Y."/>
        </authorList>
    </citation>
    <scope>NUCLEOTIDE SEQUENCE</scope>
    <source>
        <strain evidence="6">CGMCC 1.15725</strain>
    </source>
</reference>
<dbReference type="SMART" id="SM00100">
    <property type="entry name" value="cNMP"/>
    <property type="match status" value="1"/>
</dbReference>
<dbReference type="AlphaFoldDB" id="A0A8J2YZ29"/>
<name>A0A8J2YZ29_9PROT</name>
<evidence type="ECO:0000313" key="7">
    <source>
        <dbReference type="Proteomes" id="UP000646365"/>
    </source>
</evidence>
<dbReference type="InterPro" id="IPR036388">
    <property type="entry name" value="WH-like_DNA-bd_sf"/>
</dbReference>
<dbReference type="GO" id="GO:0003700">
    <property type="term" value="F:DNA-binding transcription factor activity"/>
    <property type="evidence" value="ECO:0007669"/>
    <property type="project" value="InterPro"/>
</dbReference>
<evidence type="ECO:0008006" key="8">
    <source>
        <dbReference type="Google" id="ProtNLM"/>
    </source>
</evidence>
<dbReference type="Gene3D" id="1.10.10.10">
    <property type="entry name" value="Winged helix-like DNA-binding domain superfamily/Winged helix DNA-binding domain"/>
    <property type="match status" value="1"/>
</dbReference>
<dbReference type="CDD" id="cd00092">
    <property type="entry name" value="HTH_CRP"/>
    <property type="match status" value="1"/>
</dbReference>
<dbReference type="Gene3D" id="2.60.120.10">
    <property type="entry name" value="Jelly Rolls"/>
    <property type="match status" value="1"/>
</dbReference>
<dbReference type="PANTHER" id="PTHR24567:SF75">
    <property type="entry name" value="FUMARATE AND NITRATE REDUCTION REGULATORY PROTEIN"/>
    <property type="match status" value="1"/>
</dbReference>
<dbReference type="FunFam" id="1.10.10.10:FF:000028">
    <property type="entry name" value="Fumarate/nitrate reduction transcriptional regulator Fnr"/>
    <property type="match status" value="1"/>
</dbReference>
<evidence type="ECO:0000256" key="2">
    <source>
        <dbReference type="ARBA" id="ARBA00023125"/>
    </source>
</evidence>
<dbReference type="PROSITE" id="PS00042">
    <property type="entry name" value="HTH_CRP_1"/>
    <property type="match status" value="1"/>
</dbReference>
<dbReference type="PROSITE" id="PS51063">
    <property type="entry name" value="HTH_CRP_2"/>
    <property type="match status" value="1"/>
</dbReference>
<dbReference type="SUPFAM" id="SSF46785">
    <property type="entry name" value="Winged helix' DNA-binding domain"/>
    <property type="match status" value="1"/>
</dbReference>
<proteinExistence type="predicted"/>
<dbReference type="Pfam" id="PF00027">
    <property type="entry name" value="cNMP_binding"/>
    <property type="match status" value="1"/>
</dbReference>
<dbReference type="RefSeq" id="WP_189051637.1">
    <property type="nucleotide sequence ID" value="NZ_BMJQ01000020.1"/>
</dbReference>
<comment type="caution">
    <text evidence="6">The sequence shown here is derived from an EMBL/GenBank/DDBJ whole genome shotgun (WGS) entry which is preliminary data.</text>
</comment>
<gene>
    <name evidence="6" type="ORF">GCM10011611_57530</name>
</gene>
<dbReference type="GO" id="GO:0005829">
    <property type="term" value="C:cytosol"/>
    <property type="evidence" value="ECO:0007669"/>
    <property type="project" value="TreeGrafter"/>
</dbReference>
<dbReference type="InterPro" id="IPR036390">
    <property type="entry name" value="WH_DNA-bd_sf"/>
</dbReference>
<evidence type="ECO:0000259" key="4">
    <source>
        <dbReference type="PROSITE" id="PS50042"/>
    </source>
</evidence>
<dbReference type="Proteomes" id="UP000646365">
    <property type="component" value="Unassembled WGS sequence"/>
</dbReference>
<dbReference type="GO" id="GO:0003677">
    <property type="term" value="F:DNA binding"/>
    <property type="evidence" value="ECO:0007669"/>
    <property type="project" value="UniProtKB-KW"/>
</dbReference>
<keyword evidence="7" id="KW-1185">Reference proteome</keyword>
<evidence type="ECO:0000313" key="6">
    <source>
        <dbReference type="EMBL" id="GGF43596.1"/>
    </source>
</evidence>
<dbReference type="InterPro" id="IPR014710">
    <property type="entry name" value="RmlC-like_jellyroll"/>
</dbReference>
<feature type="domain" description="Cyclic nucleotide-binding" evidence="4">
    <location>
        <begin position="44"/>
        <end position="113"/>
    </location>
</feature>
<keyword evidence="2" id="KW-0238">DNA-binding</keyword>
<dbReference type="EMBL" id="BMJQ01000020">
    <property type="protein sequence ID" value="GGF43596.1"/>
    <property type="molecule type" value="Genomic_DNA"/>
</dbReference>
<dbReference type="CDD" id="cd00038">
    <property type="entry name" value="CAP_ED"/>
    <property type="match status" value="1"/>
</dbReference>
<feature type="domain" description="HTH crp-type" evidence="5">
    <location>
        <begin position="143"/>
        <end position="214"/>
    </location>
</feature>
<dbReference type="Pfam" id="PF13545">
    <property type="entry name" value="HTH_Crp_2"/>
    <property type="match status" value="1"/>
</dbReference>
<dbReference type="PANTHER" id="PTHR24567">
    <property type="entry name" value="CRP FAMILY TRANSCRIPTIONAL REGULATORY PROTEIN"/>
    <property type="match status" value="1"/>
</dbReference>
<dbReference type="InterPro" id="IPR018490">
    <property type="entry name" value="cNMP-bd_dom_sf"/>
</dbReference>
<dbReference type="PRINTS" id="PR00034">
    <property type="entry name" value="HTHCRP"/>
</dbReference>
<dbReference type="SMART" id="SM00419">
    <property type="entry name" value="HTH_CRP"/>
    <property type="match status" value="1"/>
</dbReference>
<reference evidence="6" key="1">
    <citation type="journal article" date="2014" name="Int. J. Syst. Evol. Microbiol.">
        <title>Complete genome sequence of Corynebacterium casei LMG S-19264T (=DSM 44701T), isolated from a smear-ripened cheese.</title>
        <authorList>
            <consortium name="US DOE Joint Genome Institute (JGI-PGF)"/>
            <person name="Walter F."/>
            <person name="Albersmeier A."/>
            <person name="Kalinowski J."/>
            <person name="Ruckert C."/>
        </authorList>
    </citation>
    <scope>NUCLEOTIDE SEQUENCE</scope>
    <source>
        <strain evidence="6">CGMCC 1.15725</strain>
    </source>
</reference>
<keyword evidence="1" id="KW-0805">Transcription regulation</keyword>
<dbReference type="InterPro" id="IPR012318">
    <property type="entry name" value="HTH_CRP"/>
</dbReference>